<accession>A0A931DIY7</accession>
<evidence type="ECO:0000259" key="2">
    <source>
        <dbReference type="Pfam" id="PF20906"/>
    </source>
</evidence>
<evidence type="ECO:0000313" key="3">
    <source>
        <dbReference type="EMBL" id="MBG6089428.1"/>
    </source>
</evidence>
<keyword evidence="4" id="KW-1185">Reference proteome</keyword>
<dbReference type="EMBL" id="JADOUA010000001">
    <property type="protein sequence ID" value="MBG6089428.1"/>
    <property type="molecule type" value="Genomic_DNA"/>
</dbReference>
<name>A0A931DIY7_9ACTN</name>
<evidence type="ECO:0000259" key="1">
    <source>
        <dbReference type="Pfam" id="PF06032"/>
    </source>
</evidence>
<dbReference type="InterPro" id="IPR048350">
    <property type="entry name" value="S-Me-THD-like_C"/>
</dbReference>
<proteinExistence type="predicted"/>
<dbReference type="InterPro" id="IPR024071">
    <property type="entry name" value="S-Me-THD_C_sf"/>
</dbReference>
<dbReference type="InterPro" id="IPR027479">
    <property type="entry name" value="S-Me-THD_N_sf"/>
</dbReference>
<organism evidence="3 4">
    <name type="scientific">Actinomadura viridis</name>
    <dbReference type="NCBI Taxonomy" id="58110"/>
    <lineage>
        <taxon>Bacteria</taxon>
        <taxon>Bacillati</taxon>
        <taxon>Actinomycetota</taxon>
        <taxon>Actinomycetes</taxon>
        <taxon>Streptosporangiales</taxon>
        <taxon>Thermomonosporaceae</taxon>
        <taxon>Actinomadura</taxon>
    </lineage>
</organism>
<dbReference type="RefSeq" id="WP_197012037.1">
    <property type="nucleotide sequence ID" value="NZ_BAABES010000004.1"/>
</dbReference>
<reference evidence="3" key="1">
    <citation type="submission" date="2020-11" db="EMBL/GenBank/DDBJ databases">
        <title>Sequencing the genomes of 1000 actinobacteria strains.</title>
        <authorList>
            <person name="Klenk H.-P."/>
        </authorList>
    </citation>
    <scope>NUCLEOTIDE SEQUENCE</scope>
    <source>
        <strain evidence="3">DSM 43175</strain>
    </source>
</reference>
<protein>
    <submittedName>
        <fullName evidence="3">DUF917 family protein</fullName>
    </submittedName>
</protein>
<gene>
    <name evidence="3" type="ORF">IW256_003541</name>
</gene>
<dbReference type="Proteomes" id="UP000614047">
    <property type="component" value="Unassembled WGS sequence"/>
</dbReference>
<dbReference type="SUPFAM" id="SSF160991">
    <property type="entry name" value="CV3147-like"/>
    <property type="match status" value="1"/>
</dbReference>
<feature type="domain" description="S-Me-THD-like C-terminal" evidence="2">
    <location>
        <begin position="166"/>
        <end position="354"/>
    </location>
</feature>
<dbReference type="Pfam" id="PF06032">
    <property type="entry name" value="S-Me-THD_N"/>
    <property type="match status" value="1"/>
</dbReference>
<feature type="domain" description="S-Me-THD N-terminal" evidence="1">
    <location>
        <begin position="8"/>
        <end position="163"/>
    </location>
</feature>
<dbReference type="InterPro" id="IPR010318">
    <property type="entry name" value="S-Me-THD_N"/>
</dbReference>
<comment type="caution">
    <text evidence="3">The sequence shown here is derived from an EMBL/GenBank/DDBJ whole genome shotgun (WGS) entry which is preliminary data.</text>
</comment>
<dbReference type="Gene3D" id="3.40.1610.10">
    <property type="entry name" value="CV3147-like domain"/>
    <property type="match status" value="1"/>
</dbReference>
<dbReference type="Gene3D" id="2.40.390.10">
    <property type="entry name" value="CV3147-like"/>
    <property type="match status" value="1"/>
</dbReference>
<sequence>MREIRPEHLDDLARGAGILGTGGGGDPYIGRLLAQRAMLDHGPVTVVGIDEVPADATVVAISGMGAPTVSLEKIPAGTEEVTALRALERYLGRAATHLVPIEIGGLNSMTPFIAAARTGLPVVDGDAMGRAFPEAQMVLPGLIGVTVAPMAVADDKGNTLVVESVSNLWAERLARSACVEMGCSVSCADTVMRGDQLAAGLVPATLTLAEDLGRTVREARAAHADPVAAAASVLNGVRLLTGKVVDVVRRTSGGFARGRAVLEGAGGDAGRTLELSFQNEHLLARRDGTVVATTPDLICVLDTDGGEPVTTESLRYGLRVTVLGVPCDPRWLTPGGLELAGPRYFGYDCDHVPLPAC</sequence>
<dbReference type="Pfam" id="PF20906">
    <property type="entry name" value="S-Me-THD_C"/>
    <property type="match status" value="1"/>
</dbReference>
<dbReference type="AlphaFoldDB" id="A0A931DIY7"/>
<evidence type="ECO:0000313" key="4">
    <source>
        <dbReference type="Proteomes" id="UP000614047"/>
    </source>
</evidence>